<comment type="caution">
    <text evidence="3">The sequence shown here is derived from an EMBL/GenBank/DDBJ whole genome shotgun (WGS) entry which is preliminary data.</text>
</comment>
<organism evidence="3 4">
    <name type="scientific">Penicillium desertorum</name>
    <dbReference type="NCBI Taxonomy" id="1303715"/>
    <lineage>
        <taxon>Eukaryota</taxon>
        <taxon>Fungi</taxon>
        <taxon>Dikarya</taxon>
        <taxon>Ascomycota</taxon>
        <taxon>Pezizomycotina</taxon>
        <taxon>Eurotiomycetes</taxon>
        <taxon>Eurotiomycetidae</taxon>
        <taxon>Eurotiales</taxon>
        <taxon>Aspergillaceae</taxon>
        <taxon>Penicillium</taxon>
    </lineage>
</organism>
<accession>A0A9W9WMX8</accession>
<dbReference type="AlphaFoldDB" id="A0A9W9WMX8"/>
<protein>
    <recommendedName>
        <fullName evidence="2">HNH nuclease domain-containing protein</fullName>
    </recommendedName>
</protein>
<gene>
    <name evidence="3" type="ORF">N7530_007812</name>
</gene>
<proteinExistence type="predicted"/>
<evidence type="ECO:0000256" key="1">
    <source>
        <dbReference type="SAM" id="MobiDB-lite"/>
    </source>
</evidence>
<dbReference type="InterPro" id="IPR003615">
    <property type="entry name" value="HNH_nuc"/>
</dbReference>
<reference evidence="3" key="1">
    <citation type="submission" date="2022-12" db="EMBL/GenBank/DDBJ databases">
        <authorList>
            <person name="Petersen C."/>
        </authorList>
    </citation>
    <scope>NUCLEOTIDE SEQUENCE</scope>
    <source>
        <strain evidence="3">IBT 17660</strain>
    </source>
</reference>
<reference evidence="3" key="2">
    <citation type="journal article" date="2023" name="IMA Fungus">
        <title>Comparative genomic study of the Penicillium genus elucidates a diverse pangenome and 15 lateral gene transfer events.</title>
        <authorList>
            <person name="Petersen C."/>
            <person name="Sorensen T."/>
            <person name="Nielsen M.R."/>
            <person name="Sondergaard T.E."/>
            <person name="Sorensen J.L."/>
            <person name="Fitzpatrick D.A."/>
            <person name="Frisvad J.C."/>
            <person name="Nielsen K.L."/>
        </authorList>
    </citation>
    <scope>NUCLEOTIDE SEQUENCE</scope>
    <source>
        <strain evidence="3">IBT 17660</strain>
    </source>
</reference>
<dbReference type="Proteomes" id="UP001147760">
    <property type="component" value="Unassembled WGS sequence"/>
</dbReference>
<feature type="compositionally biased region" description="Low complexity" evidence="1">
    <location>
        <begin position="28"/>
        <end position="38"/>
    </location>
</feature>
<evidence type="ECO:0000313" key="3">
    <source>
        <dbReference type="EMBL" id="KAJ5470455.1"/>
    </source>
</evidence>
<dbReference type="Pfam" id="PF13391">
    <property type="entry name" value="HNH_2"/>
    <property type="match status" value="1"/>
</dbReference>
<name>A0A9W9WMX8_9EURO</name>
<sequence length="361" mass="40011">MATPAFNDDAMTPPSPVRSQPFEPNISPQPSRSSSSAVSRSLRYTLEGSSAARTLVISPTASSVSQSSGFSEVTRTEIERLAKNKCWACMSGITEACHVIPKEDKAIDFWAEIGLINFNLRSTANGIALCPNCHTEFDRAYEPGIVFIPVDVEYFIDFELMDQERRSGDSSLRRQVPTSEMYRNHLVEKQMIGPEAAHGLYRPVFLSTDCLPVAVGERLEAFGLTQPKEWHGAPLASLRRAFTALACSKIYVVGDGLVANLRTLFDLYFKPTLANPVNLGGQSRPALPAERLFPGGDDNTHPIKRRKLDTLRDEDAEEGNWKPQQYDVRKSVLYLEPEWVLGPSSTAEDAVHRFASLFAQS</sequence>
<evidence type="ECO:0000313" key="4">
    <source>
        <dbReference type="Proteomes" id="UP001147760"/>
    </source>
</evidence>
<feature type="domain" description="HNH nuclease" evidence="2">
    <location>
        <begin position="93"/>
        <end position="140"/>
    </location>
</feature>
<keyword evidence="4" id="KW-1185">Reference proteome</keyword>
<feature type="region of interest" description="Disordered" evidence="1">
    <location>
        <begin position="1"/>
        <end position="38"/>
    </location>
</feature>
<dbReference type="EMBL" id="JAPWDO010000005">
    <property type="protein sequence ID" value="KAJ5470455.1"/>
    <property type="molecule type" value="Genomic_DNA"/>
</dbReference>
<dbReference type="OrthoDB" id="3800761at2759"/>
<evidence type="ECO:0000259" key="2">
    <source>
        <dbReference type="Pfam" id="PF13391"/>
    </source>
</evidence>